<sequence>MTDFPFAVIGFDLDGTLVDSNRDIFPAINHALKLAGRDPVSIDATRELIGGGARMMFMRATALAGDPASDEEIEHLNQNFMDYYQDHIADNTIPFEGCLTALDMLAERSCTLAVVTNKAESSARKLLDKLGMTDRFASIIGGDTLGADRAKPAPDMIFETIKRCDKPGRFAMIGDSTYDSRAATAAGVPSIIVSFGYNDAPRNEIGATRVIDHYDELIPALEAL</sequence>
<dbReference type="GO" id="GO:0006281">
    <property type="term" value="P:DNA repair"/>
    <property type="evidence" value="ECO:0007669"/>
    <property type="project" value="TreeGrafter"/>
</dbReference>
<dbReference type="InterPro" id="IPR023214">
    <property type="entry name" value="HAD_sf"/>
</dbReference>
<keyword evidence="5" id="KW-0378">Hydrolase</keyword>
<dbReference type="InterPro" id="IPR050155">
    <property type="entry name" value="HAD-like_hydrolase_sf"/>
</dbReference>
<dbReference type="Proteomes" id="UP000460561">
    <property type="component" value="Unassembled WGS sequence"/>
</dbReference>
<comment type="catalytic activity">
    <reaction evidence="1">
        <text>2-phosphoglycolate + H2O = glycolate + phosphate</text>
        <dbReference type="Rhea" id="RHEA:14369"/>
        <dbReference type="ChEBI" id="CHEBI:15377"/>
        <dbReference type="ChEBI" id="CHEBI:29805"/>
        <dbReference type="ChEBI" id="CHEBI:43474"/>
        <dbReference type="ChEBI" id="CHEBI:58033"/>
        <dbReference type="EC" id="3.1.3.18"/>
    </reaction>
</comment>
<comment type="caution">
    <text evidence="5">The sequence shown here is derived from an EMBL/GenBank/DDBJ whole genome shotgun (WGS) entry which is preliminary data.</text>
</comment>
<dbReference type="EMBL" id="WTYQ01000001">
    <property type="protein sequence ID" value="MXP25037.1"/>
    <property type="molecule type" value="Genomic_DNA"/>
</dbReference>
<dbReference type="PANTHER" id="PTHR43434">
    <property type="entry name" value="PHOSPHOGLYCOLATE PHOSPHATASE"/>
    <property type="match status" value="1"/>
</dbReference>
<proteinExistence type="inferred from homology"/>
<evidence type="ECO:0000256" key="4">
    <source>
        <dbReference type="ARBA" id="ARBA00013078"/>
    </source>
</evidence>
<evidence type="ECO:0000313" key="6">
    <source>
        <dbReference type="Proteomes" id="UP000460561"/>
    </source>
</evidence>
<dbReference type="SFLD" id="SFLDG01129">
    <property type="entry name" value="C1.5:_HAD__Beta-PGM__Phosphata"/>
    <property type="match status" value="1"/>
</dbReference>
<dbReference type="InterPro" id="IPR041492">
    <property type="entry name" value="HAD_2"/>
</dbReference>
<dbReference type="EC" id="3.1.3.18" evidence="4"/>
<comment type="similarity">
    <text evidence="3">Belongs to the HAD-like hydrolase superfamily. CbbY/CbbZ/Gph/YieH family.</text>
</comment>
<dbReference type="AlphaFoldDB" id="A0A845A657"/>
<dbReference type="InterPro" id="IPR036412">
    <property type="entry name" value="HAD-like_sf"/>
</dbReference>
<dbReference type="InterPro" id="IPR023198">
    <property type="entry name" value="PGP-like_dom2"/>
</dbReference>
<dbReference type="Pfam" id="PF13419">
    <property type="entry name" value="HAD_2"/>
    <property type="match status" value="1"/>
</dbReference>
<name>A0A845A657_9SPHN</name>
<dbReference type="Gene3D" id="1.10.150.240">
    <property type="entry name" value="Putative phosphatase, domain 2"/>
    <property type="match status" value="1"/>
</dbReference>
<reference evidence="5 6" key="1">
    <citation type="submission" date="2019-12" db="EMBL/GenBank/DDBJ databases">
        <title>Genomic-based taxomic classification of the family Erythrobacteraceae.</title>
        <authorList>
            <person name="Xu L."/>
        </authorList>
    </citation>
    <scope>NUCLEOTIDE SEQUENCE [LARGE SCALE GENOMIC DNA]</scope>
    <source>
        <strain evidence="5 6">DSM 18604</strain>
    </source>
</reference>
<protein>
    <recommendedName>
        <fullName evidence="4">phosphoglycolate phosphatase</fullName>
        <ecNumber evidence="4">3.1.3.18</ecNumber>
    </recommendedName>
</protein>
<dbReference type="GO" id="GO:0005829">
    <property type="term" value="C:cytosol"/>
    <property type="evidence" value="ECO:0007669"/>
    <property type="project" value="TreeGrafter"/>
</dbReference>
<dbReference type="RefSeq" id="WP_160738207.1">
    <property type="nucleotide sequence ID" value="NZ_WTYQ01000001.1"/>
</dbReference>
<gene>
    <name evidence="5" type="ORF">GRI39_03110</name>
</gene>
<dbReference type="PANTHER" id="PTHR43434:SF1">
    <property type="entry name" value="PHOSPHOGLYCOLATE PHOSPHATASE"/>
    <property type="match status" value="1"/>
</dbReference>
<dbReference type="SFLD" id="SFLDG01135">
    <property type="entry name" value="C1.5.6:_HAD__Beta-PGM__Phospha"/>
    <property type="match status" value="1"/>
</dbReference>
<evidence type="ECO:0000256" key="1">
    <source>
        <dbReference type="ARBA" id="ARBA00000830"/>
    </source>
</evidence>
<evidence type="ECO:0000256" key="3">
    <source>
        <dbReference type="ARBA" id="ARBA00006171"/>
    </source>
</evidence>
<accession>A0A845A657</accession>
<dbReference type="SFLD" id="SFLDS00003">
    <property type="entry name" value="Haloacid_Dehalogenase"/>
    <property type="match status" value="1"/>
</dbReference>
<evidence type="ECO:0000313" key="5">
    <source>
        <dbReference type="EMBL" id="MXP25037.1"/>
    </source>
</evidence>
<dbReference type="SUPFAM" id="SSF56784">
    <property type="entry name" value="HAD-like"/>
    <property type="match status" value="1"/>
</dbReference>
<dbReference type="Gene3D" id="3.40.50.1000">
    <property type="entry name" value="HAD superfamily/HAD-like"/>
    <property type="match status" value="1"/>
</dbReference>
<dbReference type="GO" id="GO:0008967">
    <property type="term" value="F:phosphoglycolate phosphatase activity"/>
    <property type="evidence" value="ECO:0007669"/>
    <property type="project" value="UniProtKB-EC"/>
</dbReference>
<comment type="pathway">
    <text evidence="2">Organic acid metabolism; glycolate biosynthesis; glycolate from 2-phosphoglycolate: step 1/1.</text>
</comment>
<organism evidence="5 6">
    <name type="scientific">Altericroceibacterium indicum</name>
    <dbReference type="NCBI Taxonomy" id="374177"/>
    <lineage>
        <taxon>Bacteria</taxon>
        <taxon>Pseudomonadati</taxon>
        <taxon>Pseudomonadota</taxon>
        <taxon>Alphaproteobacteria</taxon>
        <taxon>Sphingomonadales</taxon>
        <taxon>Erythrobacteraceae</taxon>
        <taxon>Altericroceibacterium</taxon>
    </lineage>
</organism>
<evidence type="ECO:0000256" key="2">
    <source>
        <dbReference type="ARBA" id="ARBA00004818"/>
    </source>
</evidence>
<keyword evidence="6" id="KW-1185">Reference proteome</keyword>
<dbReference type="OrthoDB" id="9793014at2"/>